<feature type="compositionally biased region" description="Polar residues" evidence="1">
    <location>
        <begin position="297"/>
        <end position="314"/>
    </location>
</feature>
<sequence>MRKVKTPTIHYPDSHRRTSPQDVGNARLLDSRASRASPDDPPRFPFPVPPSLQSVPLRLAPPLVDSRDSAPVNLPIGAIPLPLRPILPNPPSSSPQTSGIPYVTTLKAKTAVLGMPLDDNKVGGTRGSFAKVFEPPPRPSCSLVMETLPRKFRTESFIFDWLSQFSFKPRRYDLVEGKIFFEFETERDALVAWSSPRMCGLEGLFSVRLFWYRILPQTSLKDMDTIRKVNVTGTIENSAQSRPQPVSDSSTDDLGHRLGHQSGFKADLAHSNILTQKAASPPPSPPPSTVTEEDSGVSVNANTPAEGSGSNSDTQKSHDTSEHFSGGPVVPSPTVTTRSLAAPTVLSDHPNDHMAADYAMIGDLPPGGVPGFIPGVIASPTVVFTSLPPNSSSSRISPSIFPTFPPEVVNSAVFTTFVDHQAPPALNQGLMQPSNLAAETFHMGTEVEGIEFEKVDGTPLGADDYMETTDDAALAKEQALREMVLQSRKRKLLEPSSTKQPTSTTTSTATSRNTLEDLAANFIADAIARPRPAKIVKITPSASAMAAWGKRLEQHVESSKAIMAKIQLTRSKAERNRLLAVLREKDRCVSR</sequence>
<dbReference type="AlphaFoldDB" id="A0A9P5TBJ6"/>
<dbReference type="EMBL" id="WHVB01000004">
    <property type="protein sequence ID" value="KAF8483813.1"/>
    <property type="molecule type" value="Genomic_DNA"/>
</dbReference>
<feature type="compositionally biased region" description="Basic and acidic residues" evidence="1">
    <location>
        <begin position="29"/>
        <end position="42"/>
    </location>
</feature>
<reference evidence="2" key="2">
    <citation type="journal article" date="2020" name="Nat. Commun.">
        <title>Large-scale genome sequencing of mycorrhizal fungi provides insights into the early evolution of symbiotic traits.</title>
        <authorList>
            <person name="Miyauchi S."/>
            <person name="Kiss E."/>
            <person name="Kuo A."/>
            <person name="Drula E."/>
            <person name="Kohler A."/>
            <person name="Sanchez-Garcia M."/>
            <person name="Morin E."/>
            <person name="Andreopoulos B."/>
            <person name="Barry K.W."/>
            <person name="Bonito G."/>
            <person name="Buee M."/>
            <person name="Carver A."/>
            <person name="Chen C."/>
            <person name="Cichocki N."/>
            <person name="Clum A."/>
            <person name="Culley D."/>
            <person name="Crous P.W."/>
            <person name="Fauchery L."/>
            <person name="Girlanda M."/>
            <person name="Hayes R.D."/>
            <person name="Keri Z."/>
            <person name="LaButti K."/>
            <person name="Lipzen A."/>
            <person name="Lombard V."/>
            <person name="Magnuson J."/>
            <person name="Maillard F."/>
            <person name="Murat C."/>
            <person name="Nolan M."/>
            <person name="Ohm R.A."/>
            <person name="Pangilinan J."/>
            <person name="Pereira M.F."/>
            <person name="Perotto S."/>
            <person name="Peter M."/>
            <person name="Pfister S."/>
            <person name="Riley R."/>
            <person name="Sitrit Y."/>
            <person name="Stielow J.B."/>
            <person name="Szollosi G."/>
            <person name="Zifcakova L."/>
            <person name="Stursova M."/>
            <person name="Spatafora J.W."/>
            <person name="Tedersoo L."/>
            <person name="Vaario L.M."/>
            <person name="Yamada A."/>
            <person name="Yan M."/>
            <person name="Wang P."/>
            <person name="Xu J."/>
            <person name="Bruns T."/>
            <person name="Baldrian P."/>
            <person name="Vilgalys R."/>
            <person name="Dunand C."/>
            <person name="Henrissat B."/>
            <person name="Grigoriev I.V."/>
            <person name="Hibbett D."/>
            <person name="Nagy L.G."/>
            <person name="Martin F.M."/>
        </authorList>
    </citation>
    <scope>NUCLEOTIDE SEQUENCE</scope>
    <source>
        <strain evidence="2">Prilba</strain>
    </source>
</reference>
<keyword evidence="3" id="KW-1185">Reference proteome</keyword>
<comment type="caution">
    <text evidence="2">The sequence shown here is derived from an EMBL/GenBank/DDBJ whole genome shotgun (WGS) entry which is preliminary data.</text>
</comment>
<feature type="region of interest" description="Disordered" evidence="1">
    <location>
        <begin position="1"/>
        <end position="52"/>
    </location>
</feature>
<proteinExistence type="predicted"/>
<organism evidence="2 3">
    <name type="scientific">Russula ochroleuca</name>
    <dbReference type="NCBI Taxonomy" id="152965"/>
    <lineage>
        <taxon>Eukaryota</taxon>
        <taxon>Fungi</taxon>
        <taxon>Dikarya</taxon>
        <taxon>Basidiomycota</taxon>
        <taxon>Agaricomycotina</taxon>
        <taxon>Agaricomycetes</taxon>
        <taxon>Russulales</taxon>
        <taxon>Russulaceae</taxon>
        <taxon>Russula</taxon>
    </lineage>
</organism>
<evidence type="ECO:0000313" key="2">
    <source>
        <dbReference type="EMBL" id="KAF8483813.1"/>
    </source>
</evidence>
<reference evidence="2" key="1">
    <citation type="submission" date="2019-10" db="EMBL/GenBank/DDBJ databases">
        <authorList>
            <consortium name="DOE Joint Genome Institute"/>
            <person name="Kuo A."/>
            <person name="Miyauchi S."/>
            <person name="Kiss E."/>
            <person name="Drula E."/>
            <person name="Kohler A."/>
            <person name="Sanchez-Garcia M."/>
            <person name="Andreopoulos B."/>
            <person name="Barry K.W."/>
            <person name="Bonito G."/>
            <person name="Buee M."/>
            <person name="Carver A."/>
            <person name="Chen C."/>
            <person name="Cichocki N."/>
            <person name="Clum A."/>
            <person name="Culley D."/>
            <person name="Crous P.W."/>
            <person name="Fauchery L."/>
            <person name="Girlanda M."/>
            <person name="Hayes R."/>
            <person name="Keri Z."/>
            <person name="LaButti K."/>
            <person name="Lipzen A."/>
            <person name="Lombard V."/>
            <person name="Magnuson J."/>
            <person name="Maillard F."/>
            <person name="Morin E."/>
            <person name="Murat C."/>
            <person name="Nolan M."/>
            <person name="Ohm R."/>
            <person name="Pangilinan J."/>
            <person name="Pereira M."/>
            <person name="Perotto S."/>
            <person name="Peter M."/>
            <person name="Riley R."/>
            <person name="Sitrit Y."/>
            <person name="Stielow B."/>
            <person name="Szollosi G."/>
            <person name="Zifcakova L."/>
            <person name="Stursova M."/>
            <person name="Spatafora J.W."/>
            <person name="Tedersoo L."/>
            <person name="Vaario L.-M."/>
            <person name="Yamada A."/>
            <person name="Yan M."/>
            <person name="Wang P."/>
            <person name="Xu J."/>
            <person name="Bruns T."/>
            <person name="Baldrian P."/>
            <person name="Vilgalys R."/>
            <person name="Henrissat B."/>
            <person name="Grigoriev I.V."/>
            <person name="Hibbett D."/>
            <person name="Nagy L.G."/>
            <person name="Martin F.M."/>
        </authorList>
    </citation>
    <scope>NUCLEOTIDE SEQUENCE</scope>
    <source>
        <strain evidence="2">Prilba</strain>
    </source>
</reference>
<feature type="compositionally biased region" description="Low complexity" evidence="1">
    <location>
        <begin position="496"/>
        <end position="512"/>
    </location>
</feature>
<name>A0A9P5TBJ6_9AGAM</name>
<protein>
    <submittedName>
        <fullName evidence="2">Uncharacterized protein</fullName>
    </submittedName>
</protein>
<evidence type="ECO:0000256" key="1">
    <source>
        <dbReference type="SAM" id="MobiDB-lite"/>
    </source>
</evidence>
<gene>
    <name evidence="2" type="ORF">DFH94DRAFT_326254</name>
</gene>
<feature type="compositionally biased region" description="Polar residues" evidence="1">
    <location>
        <begin position="234"/>
        <end position="249"/>
    </location>
</feature>
<accession>A0A9P5TBJ6</accession>
<feature type="region of interest" description="Disordered" evidence="1">
    <location>
        <begin position="276"/>
        <end position="335"/>
    </location>
</feature>
<evidence type="ECO:0000313" key="3">
    <source>
        <dbReference type="Proteomes" id="UP000759537"/>
    </source>
</evidence>
<dbReference type="Proteomes" id="UP000759537">
    <property type="component" value="Unassembled WGS sequence"/>
</dbReference>
<feature type="region of interest" description="Disordered" evidence="1">
    <location>
        <begin position="487"/>
        <end position="512"/>
    </location>
</feature>
<dbReference type="OrthoDB" id="2804702at2759"/>
<feature type="region of interest" description="Disordered" evidence="1">
    <location>
        <begin position="234"/>
        <end position="260"/>
    </location>
</feature>